<dbReference type="Pfam" id="PF12161">
    <property type="entry name" value="HsdM_N"/>
    <property type="match status" value="1"/>
</dbReference>
<dbReference type="AlphaFoldDB" id="A0A2K8U1R7"/>
<keyword evidence="3" id="KW-0489">Methyltransferase</keyword>
<evidence type="ECO:0000256" key="8">
    <source>
        <dbReference type="SAM" id="Coils"/>
    </source>
</evidence>
<comment type="catalytic activity">
    <reaction evidence="7">
        <text>a 2'-deoxyadenosine in DNA + S-adenosyl-L-methionine = an N(6)-methyl-2'-deoxyadenosine in DNA + S-adenosyl-L-homocysteine + H(+)</text>
        <dbReference type="Rhea" id="RHEA:15197"/>
        <dbReference type="Rhea" id="RHEA-COMP:12418"/>
        <dbReference type="Rhea" id="RHEA-COMP:12419"/>
        <dbReference type="ChEBI" id="CHEBI:15378"/>
        <dbReference type="ChEBI" id="CHEBI:57856"/>
        <dbReference type="ChEBI" id="CHEBI:59789"/>
        <dbReference type="ChEBI" id="CHEBI:90615"/>
        <dbReference type="ChEBI" id="CHEBI:90616"/>
        <dbReference type="EC" id="2.1.1.72"/>
    </reaction>
</comment>
<dbReference type="GO" id="GO:0009007">
    <property type="term" value="F:site-specific DNA-methyltransferase (adenine-specific) activity"/>
    <property type="evidence" value="ECO:0007669"/>
    <property type="project" value="UniProtKB-EC"/>
</dbReference>
<evidence type="ECO:0000256" key="3">
    <source>
        <dbReference type="ARBA" id="ARBA00022603"/>
    </source>
</evidence>
<evidence type="ECO:0000259" key="10">
    <source>
        <dbReference type="Pfam" id="PF02384"/>
    </source>
</evidence>
<dbReference type="EC" id="2.1.1.72" evidence="2"/>
<evidence type="ECO:0000256" key="4">
    <source>
        <dbReference type="ARBA" id="ARBA00022679"/>
    </source>
</evidence>
<gene>
    <name evidence="12" type="ORF">THSYN_00080</name>
</gene>
<dbReference type="PANTHER" id="PTHR42933:SF3">
    <property type="entry name" value="TYPE I RESTRICTION ENZYME MJAVIII METHYLASE SUBUNIT"/>
    <property type="match status" value="1"/>
</dbReference>
<keyword evidence="13" id="KW-1185">Reference proteome</keyword>
<dbReference type="Pfam" id="PF02384">
    <property type="entry name" value="N6_Mtase"/>
    <property type="match status" value="2"/>
</dbReference>
<dbReference type="OrthoDB" id="9784823at2"/>
<name>A0A2K8U1R7_9GAMM</name>
<reference evidence="12 13" key="1">
    <citation type="submission" date="2017-03" db="EMBL/GenBank/DDBJ databases">
        <title>Complete genome sequence of Candidatus 'Thiodictyon syntrophicum' sp. nov. strain Cad16T, a photolithoautotroph purple sulfur bacterium isolated from an alpine meromictic lake.</title>
        <authorList>
            <person name="Luedin S.M."/>
            <person name="Pothier J.F."/>
            <person name="Danza F."/>
            <person name="Storelli N."/>
            <person name="Wittwer M."/>
            <person name="Tonolla M."/>
        </authorList>
    </citation>
    <scope>NUCLEOTIDE SEQUENCE [LARGE SCALE GENOMIC DNA]</scope>
    <source>
        <strain evidence="12 13">Cad16T</strain>
    </source>
</reference>
<keyword evidence="6" id="KW-0680">Restriction system</keyword>
<dbReference type="GO" id="GO:0003677">
    <property type="term" value="F:DNA binding"/>
    <property type="evidence" value="ECO:0007669"/>
    <property type="project" value="InterPro"/>
</dbReference>
<evidence type="ECO:0000256" key="7">
    <source>
        <dbReference type="ARBA" id="ARBA00047942"/>
    </source>
</evidence>
<sequence length="692" mass="76903">MGSAGPVSRKPDMRLTQQQLEAHLWGAANILRGKTAGQDYKNYILSLMFYKRLCDQWENEADEAIAELERQQGRAFTEAQKAVFRARGAHRFFIPEDCRWGDMLAVSVNLGEELTLAMRAVADANEELKGVFTVDWNQPAPDGSGRPLIPNEVVYALIQHFNSHDLSNASVPPDVLGGAYQYLLKKFADDAGAKAGEFFTPPEVVDTLVHILEPQPGDTIYDPTCGSGGMLVHSADFLREQGHRATAAQYFGQEMNWSNAAIGKINSVLHGLEAQIVAGASTITDPAFRGAAGKVRKFSLVLANFPFSDEFWWLKPEFQTDDKKKKDKLKKETFGKEGYKDPFGRFGRGTAFKAPPAGYGDYAFILHCLASLTDTGRAGVVCPQGVLFRGQPEVEEETGEFDDEGNPKVKRRKADDEHLIRRALLESRLIDAVISLPLNVFYGAGVPACLLILKKQRPPERHDQVLLVYAARHYRELSNQNELRPQDLMRILVHAHAYGDPAKVPDLVAQHSRRIGKQIDARETDEVERLEAEYADWADTLTRLETQLTKDSAALANLTAGAIRDKAKVGLARLQAQRDRAAAKVAERDEKIAETRRRADDDRRDVEVFGAELGAIYGDPDELIKHARVVGIDEVEENEFNLNIPRYVDTFDPEPRVEVKDALTALRDAESALKSAEGQLLALLRGAGYEAK</sequence>
<keyword evidence="5" id="KW-0949">S-adenosyl-L-methionine</keyword>
<evidence type="ECO:0000256" key="2">
    <source>
        <dbReference type="ARBA" id="ARBA00011900"/>
    </source>
</evidence>
<evidence type="ECO:0000313" key="13">
    <source>
        <dbReference type="Proteomes" id="UP000232638"/>
    </source>
</evidence>
<feature type="domain" description="DNA methylase adenine-specific" evidence="10">
    <location>
        <begin position="416"/>
        <end position="498"/>
    </location>
</feature>
<dbReference type="PANTHER" id="PTHR42933">
    <property type="entry name" value="SLR6095 PROTEIN"/>
    <property type="match status" value="1"/>
</dbReference>
<keyword evidence="8" id="KW-0175">Coiled coil</keyword>
<dbReference type="REBASE" id="226568">
    <property type="entry name" value="M.Tsy16TORF80P"/>
</dbReference>
<evidence type="ECO:0000313" key="12">
    <source>
        <dbReference type="EMBL" id="AUB79512.1"/>
    </source>
</evidence>
<dbReference type="GO" id="GO:0032259">
    <property type="term" value="P:methylation"/>
    <property type="evidence" value="ECO:0007669"/>
    <property type="project" value="UniProtKB-KW"/>
</dbReference>
<dbReference type="KEGG" id="tsy:THSYN_00080"/>
<dbReference type="InterPro" id="IPR003356">
    <property type="entry name" value="DNA_methylase_A-5"/>
</dbReference>
<dbReference type="Gene3D" id="1.20.1260.30">
    <property type="match status" value="1"/>
</dbReference>
<dbReference type="InterPro" id="IPR038333">
    <property type="entry name" value="T1MK-like_N_sf"/>
</dbReference>
<feature type="domain" description="N6 adenine-specific DNA methyltransferase N-terminal" evidence="11">
    <location>
        <begin position="20"/>
        <end position="161"/>
    </location>
</feature>
<evidence type="ECO:0000256" key="1">
    <source>
        <dbReference type="ARBA" id="ARBA00006594"/>
    </source>
</evidence>
<dbReference type="InterPro" id="IPR022749">
    <property type="entry name" value="D12N6_MeTrfase_N"/>
</dbReference>
<dbReference type="PRINTS" id="PR00507">
    <property type="entry name" value="N12N6MTFRASE"/>
</dbReference>
<evidence type="ECO:0000256" key="6">
    <source>
        <dbReference type="ARBA" id="ARBA00022747"/>
    </source>
</evidence>
<dbReference type="GO" id="GO:0009307">
    <property type="term" value="P:DNA restriction-modification system"/>
    <property type="evidence" value="ECO:0007669"/>
    <property type="project" value="UniProtKB-KW"/>
</dbReference>
<proteinExistence type="inferred from homology"/>
<keyword evidence="4" id="KW-0808">Transferase</keyword>
<evidence type="ECO:0000256" key="5">
    <source>
        <dbReference type="ARBA" id="ARBA00022691"/>
    </source>
</evidence>
<dbReference type="GO" id="GO:0008170">
    <property type="term" value="F:N-methyltransferase activity"/>
    <property type="evidence" value="ECO:0007669"/>
    <property type="project" value="InterPro"/>
</dbReference>
<feature type="compositionally biased region" description="Acidic residues" evidence="9">
    <location>
        <begin position="393"/>
        <end position="404"/>
    </location>
</feature>
<evidence type="ECO:0000259" key="11">
    <source>
        <dbReference type="Pfam" id="PF12161"/>
    </source>
</evidence>
<evidence type="ECO:0000256" key="9">
    <source>
        <dbReference type="SAM" id="MobiDB-lite"/>
    </source>
</evidence>
<dbReference type="Proteomes" id="UP000232638">
    <property type="component" value="Chromosome"/>
</dbReference>
<protein>
    <recommendedName>
        <fullName evidence="2">site-specific DNA-methyltransferase (adenine-specific)</fullName>
        <ecNumber evidence="2">2.1.1.72</ecNumber>
    </recommendedName>
</protein>
<comment type="similarity">
    <text evidence="1">Belongs to the N(4)/N(6)-methyltransferase family.</text>
</comment>
<accession>A0A2K8U1R7</accession>
<dbReference type="InterPro" id="IPR051537">
    <property type="entry name" value="DNA_Adenine_Mtase"/>
</dbReference>
<dbReference type="InterPro" id="IPR029063">
    <property type="entry name" value="SAM-dependent_MTases_sf"/>
</dbReference>
<feature type="domain" description="DNA methylase adenine-specific" evidence="10">
    <location>
        <begin position="173"/>
        <end position="393"/>
    </location>
</feature>
<organism evidence="12 13">
    <name type="scientific">Candidatus Thiodictyon syntrophicum</name>
    <dbReference type="NCBI Taxonomy" id="1166950"/>
    <lineage>
        <taxon>Bacteria</taxon>
        <taxon>Pseudomonadati</taxon>
        <taxon>Pseudomonadota</taxon>
        <taxon>Gammaproteobacteria</taxon>
        <taxon>Chromatiales</taxon>
        <taxon>Chromatiaceae</taxon>
        <taxon>Thiodictyon</taxon>
    </lineage>
</organism>
<dbReference type="Gene3D" id="3.40.50.150">
    <property type="entry name" value="Vaccinia Virus protein VP39"/>
    <property type="match status" value="1"/>
</dbReference>
<dbReference type="SUPFAM" id="SSF53335">
    <property type="entry name" value="S-adenosyl-L-methionine-dependent methyltransferases"/>
    <property type="match status" value="1"/>
</dbReference>
<dbReference type="EMBL" id="CP020370">
    <property type="protein sequence ID" value="AUB79512.1"/>
    <property type="molecule type" value="Genomic_DNA"/>
</dbReference>
<feature type="coiled-coil region" evidence="8">
    <location>
        <begin position="47"/>
        <end position="74"/>
    </location>
</feature>
<feature type="region of interest" description="Disordered" evidence="9">
    <location>
        <begin position="393"/>
        <end position="413"/>
    </location>
</feature>